<gene>
    <name evidence="3" type="ORF">CJ030_MR7G012136</name>
</gene>
<proteinExistence type="predicted"/>
<evidence type="ECO:0000313" key="4">
    <source>
        <dbReference type="Proteomes" id="UP000516437"/>
    </source>
</evidence>
<keyword evidence="4" id="KW-1185">Reference proteome</keyword>
<dbReference type="InterPro" id="IPR006598">
    <property type="entry name" value="CAP10"/>
</dbReference>
<accession>A0A6A1UZL2</accession>
<evidence type="ECO:0000259" key="2">
    <source>
        <dbReference type="SMART" id="SM00672"/>
    </source>
</evidence>
<dbReference type="PANTHER" id="PTHR12203">
    <property type="entry name" value="KDEL LYS-ASP-GLU-LEU CONTAINING - RELATED"/>
    <property type="match status" value="1"/>
</dbReference>
<evidence type="ECO:0000256" key="1">
    <source>
        <dbReference type="SAM" id="Phobius"/>
    </source>
</evidence>
<dbReference type="SMART" id="SM00672">
    <property type="entry name" value="CAP10"/>
    <property type="match status" value="1"/>
</dbReference>
<feature type="transmembrane region" description="Helical" evidence="1">
    <location>
        <begin position="37"/>
        <end position="57"/>
    </location>
</feature>
<evidence type="ECO:0000313" key="3">
    <source>
        <dbReference type="EMBL" id="KAB1205228.1"/>
    </source>
</evidence>
<dbReference type="PANTHER" id="PTHR12203:SF80">
    <property type="entry name" value="GLYCOSYLTRANSFERASE"/>
    <property type="match status" value="1"/>
</dbReference>
<dbReference type="AlphaFoldDB" id="A0A6A1UZL2"/>
<organism evidence="3 4">
    <name type="scientific">Morella rubra</name>
    <name type="common">Chinese bayberry</name>
    <dbReference type="NCBI Taxonomy" id="262757"/>
    <lineage>
        <taxon>Eukaryota</taxon>
        <taxon>Viridiplantae</taxon>
        <taxon>Streptophyta</taxon>
        <taxon>Embryophyta</taxon>
        <taxon>Tracheophyta</taxon>
        <taxon>Spermatophyta</taxon>
        <taxon>Magnoliopsida</taxon>
        <taxon>eudicotyledons</taxon>
        <taxon>Gunneridae</taxon>
        <taxon>Pentapetalae</taxon>
        <taxon>rosids</taxon>
        <taxon>fabids</taxon>
        <taxon>Fagales</taxon>
        <taxon>Myricaceae</taxon>
        <taxon>Morella</taxon>
    </lineage>
</organism>
<dbReference type="Proteomes" id="UP000516437">
    <property type="component" value="Chromosome 7"/>
</dbReference>
<reference evidence="3 4" key="1">
    <citation type="journal article" date="2019" name="Plant Biotechnol. J.">
        <title>The red bayberry genome and genetic basis of sex determination.</title>
        <authorList>
            <person name="Jia H.M."/>
            <person name="Jia H.J."/>
            <person name="Cai Q.L."/>
            <person name="Wang Y."/>
            <person name="Zhao H.B."/>
            <person name="Yang W.F."/>
            <person name="Wang G.Y."/>
            <person name="Li Y.H."/>
            <person name="Zhan D.L."/>
            <person name="Shen Y.T."/>
            <person name="Niu Q.F."/>
            <person name="Chang L."/>
            <person name="Qiu J."/>
            <person name="Zhao L."/>
            <person name="Xie H.B."/>
            <person name="Fu W.Y."/>
            <person name="Jin J."/>
            <person name="Li X.W."/>
            <person name="Jiao Y."/>
            <person name="Zhou C.C."/>
            <person name="Tu T."/>
            <person name="Chai C.Y."/>
            <person name="Gao J.L."/>
            <person name="Fan L.J."/>
            <person name="van de Weg E."/>
            <person name="Wang J.Y."/>
            <person name="Gao Z.S."/>
        </authorList>
    </citation>
    <scope>NUCLEOTIDE SEQUENCE [LARGE SCALE GENOMIC DNA]</scope>
    <source>
        <tissue evidence="3">Leaves</tissue>
    </source>
</reference>
<sequence length="513" mass="60107">MNTNNEKRVNNFWNGQALLKHFTGTGWLSVKKRAATVSLIFFSFFLLFSVLISVGWFNDAYVIAGDYFFWSTTTVTSTPAPSPKEFPVAVKVEFPLNCSTWNVTCPANYPVTFEIKESYAVVCPEYTRWIHEDLRPWRRTGITRDMVERGKDLADFRLVILKGKVYVERYRRSFQTRDLFTIWGILQLRRLYPGRIPDLDLMFNCGDMPLIRKRDYQGPNATQPPPLFHYCADDETLDIVFPDWSFWGWAEINIRPWMSASKALKQGNTRIKWVDREPYAYWKGNPRVSRLRGALMWCNPSDKYDWKARLHRQDWTAETRSGFKNSKLEDQCFNKYKIYIEGRAWSVSEKYILACDSMTLLVMPKYYDFFTRSLVPLKHYWPIRATNLCKDIKFAVDWGDNHTDKAQAIGEAASRFVQEDLRMEFVYDFMFHSLTEYAKLLRYEPTIPPGAVEACSETMACPEKGLVQEFMVESMVRSPKDTLPCTLPPPYDLPDLETLVLRRFNEDTWDPAE</sequence>
<protein>
    <recommendedName>
        <fullName evidence="2">Glycosyl transferase CAP10 domain-containing protein</fullName>
    </recommendedName>
</protein>
<name>A0A6A1UZL2_9ROSI</name>
<keyword evidence="1" id="KW-1133">Transmembrane helix</keyword>
<keyword evidence="1" id="KW-0472">Membrane</keyword>
<feature type="domain" description="Glycosyl transferase CAP10" evidence="2">
    <location>
        <begin position="195"/>
        <end position="444"/>
    </location>
</feature>
<dbReference type="InterPro" id="IPR051091">
    <property type="entry name" value="O-Glucosyltr/Glycosyltrsf_90"/>
</dbReference>
<comment type="caution">
    <text evidence="3">The sequence shown here is derived from an EMBL/GenBank/DDBJ whole genome shotgun (WGS) entry which is preliminary data.</text>
</comment>
<dbReference type="Pfam" id="PF05686">
    <property type="entry name" value="Glyco_transf_90"/>
    <property type="match status" value="1"/>
</dbReference>
<dbReference type="OrthoDB" id="202415at2759"/>
<dbReference type="EMBL" id="RXIC02000025">
    <property type="protein sequence ID" value="KAB1205228.1"/>
    <property type="molecule type" value="Genomic_DNA"/>
</dbReference>
<keyword evidence="1" id="KW-0812">Transmembrane</keyword>